<dbReference type="OrthoDB" id="10261556at2759"/>
<dbReference type="Proteomes" id="UP000235388">
    <property type="component" value="Unassembled WGS sequence"/>
</dbReference>
<protein>
    <submittedName>
        <fullName evidence="1">Uncharacterized protein</fullName>
    </submittedName>
</protein>
<name>A0A2N5T5T1_9BASI</name>
<evidence type="ECO:0000313" key="1">
    <source>
        <dbReference type="EMBL" id="PLW20830.1"/>
    </source>
</evidence>
<evidence type="ECO:0000313" key="2">
    <source>
        <dbReference type="Proteomes" id="UP000235388"/>
    </source>
</evidence>
<proteinExistence type="predicted"/>
<dbReference type="EMBL" id="PGCJ01000791">
    <property type="protein sequence ID" value="PLW20830.1"/>
    <property type="molecule type" value="Genomic_DNA"/>
</dbReference>
<dbReference type="AlphaFoldDB" id="A0A2N5T5T1"/>
<gene>
    <name evidence="1" type="ORF">PCANC_08262</name>
</gene>
<sequence length="182" mass="19954">MAEASIPKKLLAYDANQLSNHIENDSFDKYQQKSATGFGKSRIPEIYLNMTTKDCNSRHIGVVIVLNPLDALGDNQVTERIAAIEAIRNCLKLTDKGELHVIRSELSRPKICIVRIPMSHSLHSCEDIAKIYPLAEDAPNNQLVPTLIYSGTCHLTLKVFEVLAAACGTRGDHLNAGSLLGC</sequence>
<reference evidence="1 2" key="1">
    <citation type="submission" date="2017-11" db="EMBL/GenBank/DDBJ databases">
        <title>De novo assembly and phasing of dikaryotic genomes from two isolates of Puccinia coronata f. sp. avenae, the causal agent of oat crown rust.</title>
        <authorList>
            <person name="Miller M.E."/>
            <person name="Zhang Y."/>
            <person name="Omidvar V."/>
            <person name="Sperschneider J."/>
            <person name="Schwessinger B."/>
            <person name="Raley C."/>
            <person name="Palmer J.M."/>
            <person name="Garnica D."/>
            <person name="Upadhyaya N."/>
            <person name="Rathjen J."/>
            <person name="Taylor J.M."/>
            <person name="Park R.F."/>
            <person name="Dodds P.N."/>
            <person name="Hirsch C.D."/>
            <person name="Kianian S.F."/>
            <person name="Figueroa M."/>
        </authorList>
    </citation>
    <scope>NUCLEOTIDE SEQUENCE [LARGE SCALE GENOMIC DNA]</scope>
    <source>
        <strain evidence="1">12NC29</strain>
    </source>
</reference>
<organism evidence="1 2">
    <name type="scientific">Puccinia coronata f. sp. avenae</name>
    <dbReference type="NCBI Taxonomy" id="200324"/>
    <lineage>
        <taxon>Eukaryota</taxon>
        <taxon>Fungi</taxon>
        <taxon>Dikarya</taxon>
        <taxon>Basidiomycota</taxon>
        <taxon>Pucciniomycotina</taxon>
        <taxon>Pucciniomycetes</taxon>
        <taxon>Pucciniales</taxon>
        <taxon>Pucciniaceae</taxon>
        <taxon>Puccinia</taxon>
    </lineage>
</organism>
<comment type="caution">
    <text evidence="1">The sequence shown here is derived from an EMBL/GenBank/DDBJ whole genome shotgun (WGS) entry which is preliminary data.</text>
</comment>
<accession>A0A2N5T5T1</accession>
<keyword evidence="2" id="KW-1185">Reference proteome</keyword>